<keyword evidence="3" id="KW-1185">Reference proteome</keyword>
<gene>
    <name evidence="2" type="ORF">D623_10035731</name>
</gene>
<accession>S7P680</accession>
<evidence type="ECO:0000313" key="3">
    <source>
        <dbReference type="Proteomes" id="UP000052978"/>
    </source>
</evidence>
<dbReference type="EMBL" id="KE161334">
    <property type="protein sequence ID" value="EPQ03272.1"/>
    <property type="molecule type" value="Genomic_DNA"/>
</dbReference>
<proteinExistence type="predicted"/>
<dbReference type="Proteomes" id="UP000052978">
    <property type="component" value="Unassembled WGS sequence"/>
</dbReference>
<evidence type="ECO:0000313" key="2">
    <source>
        <dbReference type="EMBL" id="EPQ03272.1"/>
    </source>
</evidence>
<feature type="region of interest" description="Disordered" evidence="1">
    <location>
        <begin position="1"/>
        <end position="64"/>
    </location>
</feature>
<sequence length="148" mass="15589">MEANHSVQLPGEPQSTPPGGSSSLPSQNGLGKPGDQDSSTPLQAPLKEADVKPETGAHDITEELNRQLEDIINTYGSAACTAGKESSTKVKEQPENTEPADSGDRDCEEATEESEREPVASGEPPAAKEPASNKEQKLEKKILKGLGK</sequence>
<feature type="compositionally biased region" description="Low complexity" evidence="1">
    <location>
        <begin position="10"/>
        <end position="30"/>
    </location>
</feature>
<feature type="compositionally biased region" description="Basic and acidic residues" evidence="1">
    <location>
        <begin position="131"/>
        <end position="142"/>
    </location>
</feature>
<reference evidence="2 3" key="1">
    <citation type="journal article" date="2013" name="Nat. Commun.">
        <title>Genome analysis reveals insights into physiology and longevity of the Brandt's bat Myotis brandtii.</title>
        <authorList>
            <person name="Seim I."/>
            <person name="Fang X."/>
            <person name="Xiong Z."/>
            <person name="Lobanov A.V."/>
            <person name="Huang Z."/>
            <person name="Ma S."/>
            <person name="Feng Y."/>
            <person name="Turanov A.A."/>
            <person name="Zhu Y."/>
            <person name="Lenz T.L."/>
            <person name="Gerashchenko M.V."/>
            <person name="Fan D."/>
            <person name="Hee Yim S."/>
            <person name="Yao X."/>
            <person name="Jordan D."/>
            <person name="Xiong Y."/>
            <person name="Ma Y."/>
            <person name="Lyapunov A.N."/>
            <person name="Chen G."/>
            <person name="Kulakova O.I."/>
            <person name="Sun Y."/>
            <person name="Lee S.G."/>
            <person name="Bronson R.T."/>
            <person name="Moskalev A.A."/>
            <person name="Sunyaev S.R."/>
            <person name="Zhang G."/>
            <person name="Krogh A."/>
            <person name="Wang J."/>
            <person name="Gladyshev V.N."/>
        </authorList>
    </citation>
    <scope>NUCLEOTIDE SEQUENCE [LARGE SCALE GENOMIC DNA]</scope>
</reference>
<feature type="region of interest" description="Disordered" evidence="1">
    <location>
        <begin position="81"/>
        <end position="148"/>
    </location>
</feature>
<name>S7P680_MYOBR</name>
<feature type="compositionally biased region" description="Basic and acidic residues" evidence="1">
    <location>
        <begin position="47"/>
        <end position="64"/>
    </location>
</feature>
<organism evidence="2 3">
    <name type="scientific">Myotis brandtii</name>
    <name type="common">Brandt's bat</name>
    <dbReference type="NCBI Taxonomy" id="109478"/>
    <lineage>
        <taxon>Eukaryota</taxon>
        <taxon>Metazoa</taxon>
        <taxon>Chordata</taxon>
        <taxon>Craniata</taxon>
        <taxon>Vertebrata</taxon>
        <taxon>Euteleostomi</taxon>
        <taxon>Mammalia</taxon>
        <taxon>Eutheria</taxon>
        <taxon>Laurasiatheria</taxon>
        <taxon>Chiroptera</taxon>
        <taxon>Yangochiroptera</taxon>
        <taxon>Vespertilionidae</taxon>
        <taxon>Myotis</taxon>
    </lineage>
</organism>
<protein>
    <submittedName>
        <fullName evidence="2">Beta-taxilin</fullName>
    </submittedName>
</protein>
<evidence type="ECO:0000256" key="1">
    <source>
        <dbReference type="SAM" id="MobiDB-lite"/>
    </source>
</evidence>
<dbReference type="AlphaFoldDB" id="S7P680"/>
<feature type="compositionally biased region" description="Acidic residues" evidence="1">
    <location>
        <begin position="106"/>
        <end position="115"/>
    </location>
</feature>